<dbReference type="GO" id="GO:0046872">
    <property type="term" value="F:metal ion binding"/>
    <property type="evidence" value="ECO:0007669"/>
    <property type="project" value="UniProtKB-KW"/>
</dbReference>
<keyword evidence="1" id="KW-0460">Magnesium</keyword>
<keyword evidence="3" id="KW-1185">Reference proteome</keyword>
<dbReference type="RefSeq" id="WP_007208206.1">
    <property type="nucleotide sequence ID" value="NZ_GL622241.1"/>
</dbReference>
<dbReference type="eggNOG" id="COG0483">
    <property type="taxonomic scope" value="Bacteria"/>
</dbReference>
<feature type="binding site" evidence="1">
    <location>
        <position position="85"/>
    </location>
    <ligand>
        <name>Mg(2+)</name>
        <dbReference type="ChEBI" id="CHEBI:18420"/>
        <label>1</label>
        <note>catalytic</note>
    </ligand>
</feature>
<feature type="binding site" evidence="1">
    <location>
        <position position="207"/>
    </location>
    <ligand>
        <name>Mg(2+)</name>
        <dbReference type="ChEBI" id="CHEBI:18420"/>
        <label>1</label>
        <note>catalytic</note>
    </ligand>
</feature>
<dbReference type="CDD" id="cd01637">
    <property type="entry name" value="IMPase_like"/>
    <property type="match status" value="1"/>
</dbReference>
<dbReference type="AlphaFoldDB" id="E6LFP8"/>
<organism evidence="2 3">
    <name type="scientific">Enterococcus italicus (strain DSM 15952 / CCUG 50447 / LMG 22039 / TP 1.5)</name>
    <dbReference type="NCBI Taxonomy" id="888064"/>
    <lineage>
        <taxon>Bacteria</taxon>
        <taxon>Bacillati</taxon>
        <taxon>Bacillota</taxon>
        <taxon>Bacilli</taxon>
        <taxon>Lactobacillales</taxon>
        <taxon>Enterococcaceae</taxon>
        <taxon>Enterococcus</taxon>
    </lineage>
</organism>
<comment type="caution">
    <text evidence="2">The sequence shown here is derived from an EMBL/GenBank/DDBJ whole genome shotgun (WGS) entry which is preliminary data.</text>
</comment>
<comment type="cofactor">
    <cofactor evidence="1">
        <name>Mg(2+)</name>
        <dbReference type="ChEBI" id="CHEBI:18420"/>
    </cofactor>
</comment>
<dbReference type="Proteomes" id="UP000010296">
    <property type="component" value="Unassembled WGS sequence"/>
</dbReference>
<dbReference type="GO" id="GO:0007165">
    <property type="term" value="P:signal transduction"/>
    <property type="evidence" value="ECO:0007669"/>
    <property type="project" value="TreeGrafter"/>
</dbReference>
<sequence length="260" mass="28655">MQEIVHEIKSWIYEASERIRASIASNQLTVCTKSDRTDLVTNIDKETQDFLMTKIKNFDPTAKVLGEENNQNHLTDFSGTVFIVDPIDGTMNFVLEQENFCLMIAVYEEAKPSLGFIYDVVKDVLLWGGPSIGVYRNDERIDAPANKGVAEGLLGVNAGMYGTNFAHVREIGNMALGVRMSGCAGVELIALILGKRIGYISNLSPWDYAAGGVLLQTLGLKMSNISGDALNLSDREFFVAGTPKAYEEMTRLLQKDEKVS</sequence>
<proteinExistence type="predicted"/>
<dbReference type="Gene3D" id="3.40.190.80">
    <property type="match status" value="1"/>
</dbReference>
<evidence type="ECO:0000256" key="1">
    <source>
        <dbReference type="PIRSR" id="PIRSR600760-2"/>
    </source>
</evidence>
<dbReference type="OrthoDB" id="9772456at2"/>
<gene>
    <name evidence="2" type="primary">suhB</name>
    <name evidence="2" type="ORF">HMPREF9088_1188</name>
</gene>
<dbReference type="Pfam" id="PF00459">
    <property type="entry name" value="Inositol_P"/>
    <property type="match status" value="1"/>
</dbReference>
<dbReference type="HOGENOM" id="CLU_044118_6_2_9"/>
<dbReference type="EC" id="3.1.3.25" evidence="2"/>
<dbReference type="PANTHER" id="PTHR20854">
    <property type="entry name" value="INOSITOL MONOPHOSPHATASE"/>
    <property type="match status" value="1"/>
</dbReference>
<evidence type="ECO:0000313" key="3">
    <source>
        <dbReference type="Proteomes" id="UP000010296"/>
    </source>
</evidence>
<keyword evidence="2" id="KW-0378">Hydrolase</keyword>
<evidence type="ECO:0000313" key="2">
    <source>
        <dbReference type="EMBL" id="EFU74010.1"/>
    </source>
</evidence>
<accession>E6LFP8</accession>
<feature type="binding site" evidence="1">
    <location>
        <position position="88"/>
    </location>
    <ligand>
        <name>Mg(2+)</name>
        <dbReference type="ChEBI" id="CHEBI:18420"/>
        <label>1</label>
        <note>catalytic</note>
    </ligand>
</feature>
<dbReference type="GeneID" id="302705815"/>
<dbReference type="SUPFAM" id="SSF56655">
    <property type="entry name" value="Carbohydrate phosphatase"/>
    <property type="match status" value="1"/>
</dbReference>
<dbReference type="STRING" id="888064.HMPREF9088_1188"/>
<dbReference type="EMBL" id="AEPV01000041">
    <property type="protein sequence ID" value="EFU74010.1"/>
    <property type="molecule type" value="Genomic_DNA"/>
</dbReference>
<reference evidence="2 3" key="1">
    <citation type="submission" date="2010-12" db="EMBL/GenBank/DDBJ databases">
        <authorList>
            <person name="Muzny D."/>
            <person name="Qin X."/>
            <person name="Deng J."/>
            <person name="Jiang H."/>
            <person name="Liu Y."/>
            <person name="Qu J."/>
            <person name="Song X.-Z."/>
            <person name="Zhang L."/>
            <person name="Thornton R."/>
            <person name="Coyle M."/>
            <person name="Francisco L."/>
            <person name="Jackson L."/>
            <person name="Javaid M."/>
            <person name="Korchina V."/>
            <person name="Kovar C."/>
            <person name="Mata R."/>
            <person name="Mathew T."/>
            <person name="Ngo R."/>
            <person name="Nguyen L."/>
            <person name="Nguyen N."/>
            <person name="Okwuonu G."/>
            <person name="Ongeri F."/>
            <person name="Pham C."/>
            <person name="Simmons D."/>
            <person name="Wilczek-Boney K."/>
            <person name="Hale W."/>
            <person name="Jakkamsetti A."/>
            <person name="Pham P."/>
            <person name="Ruth R."/>
            <person name="San Lucas F."/>
            <person name="Warren J."/>
            <person name="Zhang J."/>
            <person name="Zhao Z."/>
            <person name="Zhou C."/>
            <person name="Zhu D."/>
            <person name="Lee S."/>
            <person name="Bess C."/>
            <person name="Blankenburg K."/>
            <person name="Forbes L."/>
            <person name="Fu Q."/>
            <person name="Gubbala S."/>
            <person name="Hirani K."/>
            <person name="Jayaseelan J.C."/>
            <person name="Lara F."/>
            <person name="Munidasa M."/>
            <person name="Palculict T."/>
            <person name="Patil S."/>
            <person name="Pu L.-L."/>
            <person name="Saada N."/>
            <person name="Tang L."/>
            <person name="Weissenberger G."/>
            <person name="Zhu Y."/>
            <person name="Hemphill L."/>
            <person name="Shang Y."/>
            <person name="Youmans B."/>
            <person name="Ayvaz T."/>
            <person name="Ross M."/>
            <person name="Santibanez J."/>
            <person name="Aqrawi P."/>
            <person name="Gross S."/>
            <person name="Joshi V."/>
            <person name="Fowler G."/>
            <person name="Nazareth L."/>
            <person name="Reid J."/>
            <person name="Worley K."/>
            <person name="Petrosino J."/>
            <person name="Highlander S."/>
            <person name="Gibbs R."/>
        </authorList>
    </citation>
    <scope>NUCLEOTIDE SEQUENCE [LARGE SCALE GENOMIC DNA]</scope>
    <source>
        <strain evidence="3">DSM 15952 / CCUG 50447 / LMG 22039 / TP 1.5</strain>
    </source>
</reference>
<name>E6LFP8_ENTI1</name>
<protein>
    <submittedName>
        <fullName evidence="2">Inositol monophosphatase family protein</fullName>
        <ecNumber evidence="2">3.1.3.25</ecNumber>
    </submittedName>
</protein>
<dbReference type="PANTHER" id="PTHR20854:SF4">
    <property type="entry name" value="INOSITOL-1-MONOPHOSPHATASE-RELATED"/>
    <property type="match status" value="1"/>
</dbReference>
<dbReference type="PATRIC" id="fig|888064.11.peg.934"/>
<feature type="binding site" evidence="1">
    <location>
        <position position="87"/>
    </location>
    <ligand>
        <name>Mg(2+)</name>
        <dbReference type="ChEBI" id="CHEBI:18420"/>
        <label>1</label>
        <note>catalytic</note>
    </ligand>
</feature>
<dbReference type="Gene3D" id="3.30.540.10">
    <property type="entry name" value="Fructose-1,6-Bisphosphatase, subunit A, domain 1"/>
    <property type="match status" value="1"/>
</dbReference>
<dbReference type="GO" id="GO:0006020">
    <property type="term" value="P:inositol metabolic process"/>
    <property type="evidence" value="ECO:0007669"/>
    <property type="project" value="TreeGrafter"/>
</dbReference>
<keyword evidence="1" id="KW-0479">Metal-binding</keyword>
<dbReference type="InterPro" id="IPR000760">
    <property type="entry name" value="Inositol_monophosphatase-like"/>
</dbReference>
<feature type="binding site" evidence="1">
    <location>
        <position position="67"/>
    </location>
    <ligand>
        <name>Mg(2+)</name>
        <dbReference type="ChEBI" id="CHEBI:18420"/>
        <label>1</label>
        <note>catalytic</note>
    </ligand>
</feature>
<dbReference type="PRINTS" id="PR00377">
    <property type="entry name" value="IMPHPHTASES"/>
</dbReference>
<dbReference type="GO" id="GO:0008934">
    <property type="term" value="F:inositol monophosphate 1-phosphatase activity"/>
    <property type="evidence" value="ECO:0007669"/>
    <property type="project" value="TreeGrafter"/>
</dbReference>